<protein>
    <submittedName>
        <fullName evidence="2">Uncharacterized protein</fullName>
    </submittedName>
</protein>
<proteinExistence type="predicted"/>
<dbReference type="EMBL" id="JBHPKH010000010">
    <property type="protein sequence ID" value="MFC1572275.1"/>
    <property type="molecule type" value="Genomic_DNA"/>
</dbReference>
<sequence>MTEAPGDQGRAVGHAVGHTTAHTVPVLSLGPWLLRPTSILRKQRKRRLQVLLLYPPPGFSGDVRLDVIGGDRREEFMAAWVDGHLSSIPDGLHADLGMFFSHEFSQNIASQLTSEDLGRSDSTRWPTVVAAALDMEDASPLAEIDLLLEATGTDATGRQVESSLTGSISFARAEEGATVYLAPILAPSSAQDAGTDKKENASGSVLDDPECETVLDAALHGMGRNRSLRFALPDSCIPALADRPALKRLRVLTAAGRLEVLRTGWDDVGTAGYPRMPLPTRTGLMSVEEFSRRLSVGADDDSASSVPGASPSPSPSPRRPRAALLLPPDSWNQAPGTPPPGRSGWARFPTGRMPFHSMEPFPALNPLSATLSSCAAILFDRVLATTAARMVLRNQTARDARGAPAAGRAAKTTRWGFLPFLLADNKDWKALGGHVRSWNRQHASPNLRPSTPSDFFALLEELYMHRAIQSQRT</sequence>
<dbReference type="Proteomes" id="UP001593833">
    <property type="component" value="Unassembled WGS sequence"/>
</dbReference>
<feature type="region of interest" description="Disordered" evidence="1">
    <location>
        <begin position="296"/>
        <end position="345"/>
    </location>
</feature>
<name>A0ABV6YIV7_UNCEI</name>
<evidence type="ECO:0000313" key="2">
    <source>
        <dbReference type="EMBL" id="MFC1572275.1"/>
    </source>
</evidence>
<evidence type="ECO:0000313" key="3">
    <source>
        <dbReference type="Proteomes" id="UP001593833"/>
    </source>
</evidence>
<evidence type="ECO:0000256" key="1">
    <source>
        <dbReference type="SAM" id="MobiDB-lite"/>
    </source>
</evidence>
<organism evidence="2 3">
    <name type="scientific">Eiseniibacteriota bacterium</name>
    <dbReference type="NCBI Taxonomy" id="2212470"/>
    <lineage>
        <taxon>Bacteria</taxon>
        <taxon>Candidatus Eiseniibacteriota</taxon>
    </lineage>
</organism>
<keyword evidence="3" id="KW-1185">Reference proteome</keyword>
<comment type="caution">
    <text evidence="2">The sequence shown here is derived from an EMBL/GenBank/DDBJ whole genome shotgun (WGS) entry which is preliminary data.</text>
</comment>
<reference evidence="2 3" key="1">
    <citation type="submission" date="2024-09" db="EMBL/GenBank/DDBJ databases">
        <authorList>
            <person name="D'Angelo T."/>
        </authorList>
    </citation>
    <scope>NUCLEOTIDE SEQUENCE [LARGE SCALE GENOMIC DNA]</scope>
    <source>
        <strain evidence="2">SAG AM-320-E07</strain>
    </source>
</reference>
<accession>A0ABV6YIV7</accession>
<gene>
    <name evidence="2" type="ORF">ACFL6M_01630</name>
</gene>